<gene>
    <name evidence="8" type="ORF">EAH84_14100</name>
</gene>
<feature type="region of interest" description="Disordered" evidence="5">
    <location>
        <begin position="757"/>
        <end position="781"/>
    </location>
</feature>
<accession>A0A502C6M2</accession>
<dbReference type="InterPro" id="IPR012910">
    <property type="entry name" value="Plug_dom"/>
</dbReference>
<keyword evidence="9" id="KW-1185">Reference proteome</keyword>
<comment type="subcellular location">
    <subcellularLocation>
        <location evidence="1 4">Cell outer membrane</location>
    </subcellularLocation>
</comment>
<feature type="compositionally biased region" description="Low complexity" evidence="5">
    <location>
        <begin position="760"/>
        <end position="774"/>
    </location>
</feature>
<keyword evidence="4" id="KW-0798">TonB box</keyword>
<evidence type="ECO:0000313" key="9">
    <source>
        <dbReference type="Proteomes" id="UP000318413"/>
    </source>
</evidence>
<proteinExistence type="inferred from homology"/>
<evidence type="ECO:0000256" key="5">
    <source>
        <dbReference type="SAM" id="MobiDB-lite"/>
    </source>
</evidence>
<dbReference type="InterPro" id="IPR000531">
    <property type="entry name" value="Beta-barrel_TonB"/>
</dbReference>
<feature type="region of interest" description="Disordered" evidence="5">
    <location>
        <begin position="50"/>
        <end position="87"/>
    </location>
</feature>
<feature type="domain" description="TonB-dependent receptor-like beta-barrel" evidence="6">
    <location>
        <begin position="509"/>
        <end position="983"/>
    </location>
</feature>
<feature type="compositionally biased region" description="Polar residues" evidence="5">
    <location>
        <begin position="55"/>
        <end position="80"/>
    </location>
</feature>
<dbReference type="Gene3D" id="2.40.170.20">
    <property type="entry name" value="TonB-dependent receptor, beta-barrel domain"/>
    <property type="match status" value="1"/>
</dbReference>
<dbReference type="Pfam" id="PF00593">
    <property type="entry name" value="TonB_dep_Rec_b-barrel"/>
    <property type="match status" value="1"/>
</dbReference>
<reference evidence="8 9" key="1">
    <citation type="journal article" date="2019" name="Environ. Microbiol.">
        <title>Species interactions and distinct microbial communities in high Arctic permafrost affected cryosols are associated with the CH4 and CO2 gas fluxes.</title>
        <authorList>
            <person name="Altshuler I."/>
            <person name="Hamel J."/>
            <person name="Turney S."/>
            <person name="Magnuson E."/>
            <person name="Levesque R."/>
            <person name="Greer C."/>
            <person name="Whyte L.G."/>
        </authorList>
    </citation>
    <scope>NUCLEOTIDE SEQUENCE [LARGE SCALE GENOMIC DNA]</scope>
    <source>
        <strain evidence="8 9">S5.1</strain>
    </source>
</reference>
<dbReference type="Proteomes" id="UP000318413">
    <property type="component" value="Unassembled WGS sequence"/>
</dbReference>
<keyword evidence="2 4" id="KW-0472">Membrane</keyword>
<dbReference type="EMBL" id="RCZK01000016">
    <property type="protein sequence ID" value="TPG08442.1"/>
    <property type="molecule type" value="Genomic_DNA"/>
</dbReference>
<comment type="caution">
    <text evidence="8">The sequence shown here is derived from an EMBL/GenBank/DDBJ whole genome shotgun (WGS) entry which is preliminary data.</text>
</comment>
<organism evidence="8 9">
    <name type="scientific">Sphingomonas oligophenolica</name>
    <dbReference type="NCBI Taxonomy" id="301154"/>
    <lineage>
        <taxon>Bacteria</taxon>
        <taxon>Pseudomonadati</taxon>
        <taxon>Pseudomonadota</taxon>
        <taxon>Alphaproteobacteria</taxon>
        <taxon>Sphingomonadales</taxon>
        <taxon>Sphingomonadaceae</taxon>
        <taxon>Sphingomonas</taxon>
    </lineage>
</organism>
<dbReference type="PANTHER" id="PTHR47234:SF2">
    <property type="entry name" value="TONB-DEPENDENT RECEPTOR"/>
    <property type="match status" value="1"/>
</dbReference>
<evidence type="ECO:0008006" key="10">
    <source>
        <dbReference type="Google" id="ProtNLM"/>
    </source>
</evidence>
<sequence length="1021" mass="107747">MQDRDNVTFTVRGFWMKVDCGTRSALRNGVSVMGLSIAMVVGVPACAAGTPAKPAQQNVATPSDPQASSVPTQSQVQSGDATPGPTVAAAPIQAETKDSVAAPINAAGNGPDIVVTGTNLNSGFRAPTPVTVTTAEQLSQSSPNNLADGLIKLPVFGGSLSTSSPGSNATAGNVGQNLLNLRGLGTNRNLVLLDGRRIVANNTDFAIDVNTLPQNLVSRVDVVTGGASAAYGSDAVAGVINFVLDTKFEGVKGEIANGISTYGDLPSGKYSLAVGKSLFGGRLHLIASTEYYVRSGLGVYDQNDRKWYTDPAGLIPNTNGTMPSNVVVPSIRASNGTAGGLIYTGPAGLKGTQFLPGGTAAPFNYGTLSSAGFQNGGDGFVPNFGFTPDQRRSTSFFHAGLDVTPDITAYAEFGYAYSHTRFKNNAQPFTGAGFAFTIYNTNPYLPASVKAAMAAAGATSFRLGRYLADFPEFEIETNANVTREAVGLKGRDLFGRANLNWEASYSAGQTSQYLSENNIANLRNVYAAADAVVNPQTGQIVCRSQFYSGTTFLPGGTGRDPGCKPINLIGFNASNAALADTINGTSFKKLLIHQNVFAAKIAGDLGDRLQLGAGPISFATGFEYRKDSANQRADAVSGSPIDLTGVRGAPAALQGRVGGYRFFNPLPFSGSQTVKEGFLELGVPLLKDVSFARSLNLDGAVRYTDYSLAGGVTTWKGGVDYEPIEGIRLRGTVSRDVRAPNLLEIFNTALQNSQNVLYPSSTSGATTPSLTTTTGNPDLKPERALTQTYGVVLSPVQVPALHFSVDYYKIKLNGAIGALSAQNVVDFCAAGEQSYCSLVNFSNGVVNVNIKPLNLNVLQVEGLDFELSYRHNVFSNPLGLRLLVNRGLSNFSQAPNASPLVALDSAIAPKWKAQAQISYDVPGVSLFVNERFVSSVRMDPNKVEGVFTNDNSVPAIFYTDLTTTFKIHGLGGDHQLYLSIENLFNQDPPVDVIPPTSTSSPTNAAYDRIGRYFTAGFRFKF</sequence>
<dbReference type="Pfam" id="PF07715">
    <property type="entry name" value="Plug"/>
    <property type="match status" value="1"/>
</dbReference>
<evidence type="ECO:0000256" key="2">
    <source>
        <dbReference type="ARBA" id="ARBA00023136"/>
    </source>
</evidence>
<dbReference type="InterPro" id="IPR037066">
    <property type="entry name" value="Plug_dom_sf"/>
</dbReference>
<dbReference type="AlphaFoldDB" id="A0A502C6M2"/>
<dbReference type="PANTHER" id="PTHR47234">
    <property type="match status" value="1"/>
</dbReference>
<dbReference type="InterPro" id="IPR036942">
    <property type="entry name" value="Beta-barrel_TonB_sf"/>
</dbReference>
<dbReference type="Gene3D" id="2.170.130.10">
    <property type="entry name" value="TonB-dependent receptor, plug domain"/>
    <property type="match status" value="1"/>
</dbReference>
<evidence type="ECO:0000256" key="1">
    <source>
        <dbReference type="ARBA" id="ARBA00004442"/>
    </source>
</evidence>
<evidence type="ECO:0000256" key="3">
    <source>
        <dbReference type="ARBA" id="ARBA00023237"/>
    </source>
</evidence>
<dbReference type="GO" id="GO:0009279">
    <property type="term" value="C:cell outer membrane"/>
    <property type="evidence" value="ECO:0007669"/>
    <property type="project" value="UniProtKB-SubCell"/>
</dbReference>
<comment type="similarity">
    <text evidence="4">Belongs to the TonB-dependent receptor family.</text>
</comment>
<keyword evidence="3" id="KW-0998">Cell outer membrane</keyword>
<evidence type="ECO:0000256" key="4">
    <source>
        <dbReference type="RuleBase" id="RU003357"/>
    </source>
</evidence>
<dbReference type="SUPFAM" id="SSF56935">
    <property type="entry name" value="Porins"/>
    <property type="match status" value="1"/>
</dbReference>
<evidence type="ECO:0000259" key="6">
    <source>
        <dbReference type="Pfam" id="PF00593"/>
    </source>
</evidence>
<evidence type="ECO:0000313" key="8">
    <source>
        <dbReference type="EMBL" id="TPG08442.1"/>
    </source>
</evidence>
<protein>
    <recommendedName>
        <fullName evidence="10">TonB-dependent receptor</fullName>
    </recommendedName>
</protein>
<evidence type="ECO:0000259" key="7">
    <source>
        <dbReference type="Pfam" id="PF07715"/>
    </source>
</evidence>
<name>A0A502C6M2_9SPHN</name>
<feature type="domain" description="TonB-dependent receptor plug" evidence="7">
    <location>
        <begin position="126"/>
        <end position="239"/>
    </location>
</feature>